<organism evidence="1 2">
    <name type="scientific">Batillaria attramentaria</name>
    <dbReference type="NCBI Taxonomy" id="370345"/>
    <lineage>
        <taxon>Eukaryota</taxon>
        <taxon>Metazoa</taxon>
        <taxon>Spiralia</taxon>
        <taxon>Lophotrochozoa</taxon>
        <taxon>Mollusca</taxon>
        <taxon>Gastropoda</taxon>
        <taxon>Caenogastropoda</taxon>
        <taxon>Sorbeoconcha</taxon>
        <taxon>Cerithioidea</taxon>
        <taxon>Batillariidae</taxon>
        <taxon>Batillaria</taxon>
    </lineage>
</organism>
<proteinExistence type="predicted"/>
<dbReference type="EMBL" id="JACVVK020000063">
    <property type="protein sequence ID" value="KAK7496884.1"/>
    <property type="molecule type" value="Genomic_DNA"/>
</dbReference>
<keyword evidence="2" id="KW-1185">Reference proteome</keyword>
<evidence type="ECO:0000313" key="1">
    <source>
        <dbReference type="EMBL" id="KAK7496884.1"/>
    </source>
</evidence>
<sequence>MVKETRANTQGILRETVKETEAKAIPLLLQEFQLLRRQNFDRMALSILGGLEKYRAFPRRQAATFVLLWLCVAGDSDRVLRDYRVS</sequence>
<dbReference type="Proteomes" id="UP001519460">
    <property type="component" value="Unassembled WGS sequence"/>
</dbReference>
<evidence type="ECO:0000313" key="2">
    <source>
        <dbReference type="Proteomes" id="UP001519460"/>
    </source>
</evidence>
<protein>
    <submittedName>
        <fullName evidence="1">Uncharacterized protein</fullName>
    </submittedName>
</protein>
<gene>
    <name evidence="1" type="ORF">BaRGS_00011864</name>
</gene>
<comment type="caution">
    <text evidence="1">The sequence shown here is derived from an EMBL/GenBank/DDBJ whole genome shotgun (WGS) entry which is preliminary data.</text>
</comment>
<reference evidence="1 2" key="1">
    <citation type="journal article" date="2023" name="Sci. Data">
        <title>Genome assembly of the Korean intertidal mud-creeper Batillaria attramentaria.</title>
        <authorList>
            <person name="Patra A.K."/>
            <person name="Ho P.T."/>
            <person name="Jun S."/>
            <person name="Lee S.J."/>
            <person name="Kim Y."/>
            <person name="Won Y.J."/>
        </authorList>
    </citation>
    <scope>NUCLEOTIDE SEQUENCE [LARGE SCALE GENOMIC DNA]</scope>
    <source>
        <strain evidence="1">Wonlab-2016</strain>
    </source>
</reference>
<name>A0ABD0LD29_9CAEN</name>
<dbReference type="AlphaFoldDB" id="A0ABD0LD29"/>
<accession>A0ABD0LD29</accession>